<feature type="region of interest" description="Disordered" evidence="1">
    <location>
        <begin position="70"/>
        <end position="100"/>
    </location>
</feature>
<keyword evidence="2" id="KW-0812">Transmembrane</keyword>
<reference evidence="3 4" key="1">
    <citation type="submission" date="2018-11" db="EMBL/GenBank/DDBJ databases">
        <authorList>
            <person name="Da X."/>
        </authorList>
    </citation>
    <scope>NUCLEOTIDE SEQUENCE [LARGE SCALE GENOMIC DNA]</scope>
    <source>
        <strain evidence="3 4">S14-144</strain>
    </source>
</reference>
<keyword evidence="4" id="KW-1185">Reference proteome</keyword>
<accession>A0A3G8ZIS0</accession>
<gene>
    <name evidence="3" type="ORF">EH165_01755</name>
</gene>
<feature type="transmembrane region" description="Helical" evidence="2">
    <location>
        <begin position="342"/>
        <end position="368"/>
    </location>
</feature>
<name>A0A3G8ZIS0_9ACTN</name>
<keyword evidence="2" id="KW-1133">Transmembrane helix</keyword>
<evidence type="ECO:0000313" key="3">
    <source>
        <dbReference type="EMBL" id="AZI57078.1"/>
    </source>
</evidence>
<dbReference type="EMBL" id="CP034170">
    <property type="protein sequence ID" value="AZI57078.1"/>
    <property type="molecule type" value="Genomic_DNA"/>
</dbReference>
<dbReference type="KEGG" id="nak:EH165_01755"/>
<protein>
    <submittedName>
        <fullName evidence="3">Uncharacterized protein</fullName>
    </submittedName>
</protein>
<sequence length="370" mass="40256">MTETPEQRVERLQAELNAAQIAQLQQQLAQARGESGYASQPAPTYGQQMQQFGGASEHYIQSALQYGQAGQQSQQVPQGQQFVQPPYGTEQAPNPFAGQLQPGVNLFGPGTQVFTGGQLPPAIQQLLTSRNIDMGALSSLVGSGGGMGPSAYGTPGANEPLSPAPRRVPFALRLCLFQWRWWELFAMVMVVAAPIALWMFYPVAAPAAAIAMILVIWTLRIRGMRMRGRLLKWGMPARVCDVEVVSSGTYYSGVTYNNQVVAVARGWEVERSLYSGPATTSKIRYELGGEENVLILRGLGYRGGVILADTRKPRSALCVSSFPFDLKRDETGEWLPTPKVSVWIGSVAAVLLHAAWVTGAVLLVQHIWLI</sequence>
<organism evidence="3 4">
    <name type="scientific">Nakamurella antarctica</name>
    <dbReference type="NCBI Taxonomy" id="1902245"/>
    <lineage>
        <taxon>Bacteria</taxon>
        <taxon>Bacillati</taxon>
        <taxon>Actinomycetota</taxon>
        <taxon>Actinomycetes</taxon>
        <taxon>Nakamurellales</taxon>
        <taxon>Nakamurellaceae</taxon>
        <taxon>Nakamurella</taxon>
    </lineage>
</organism>
<dbReference type="AlphaFoldDB" id="A0A3G8ZIS0"/>
<evidence type="ECO:0000313" key="4">
    <source>
        <dbReference type="Proteomes" id="UP000268084"/>
    </source>
</evidence>
<dbReference type="RefSeq" id="WP_124797763.1">
    <property type="nucleotide sequence ID" value="NZ_CP034170.1"/>
</dbReference>
<keyword evidence="2" id="KW-0472">Membrane</keyword>
<dbReference type="OrthoDB" id="4476244at2"/>
<evidence type="ECO:0000256" key="1">
    <source>
        <dbReference type="SAM" id="MobiDB-lite"/>
    </source>
</evidence>
<reference evidence="3 4" key="2">
    <citation type="submission" date="2018-12" db="EMBL/GenBank/DDBJ databases">
        <title>Nakamurella antarcticus sp. nov., isolated from Antarctica South Shetland Islands soil.</title>
        <authorList>
            <person name="Peng F."/>
        </authorList>
    </citation>
    <scope>NUCLEOTIDE SEQUENCE [LARGE SCALE GENOMIC DNA]</scope>
    <source>
        <strain evidence="3 4">S14-144</strain>
    </source>
</reference>
<dbReference type="Proteomes" id="UP000268084">
    <property type="component" value="Chromosome"/>
</dbReference>
<proteinExistence type="predicted"/>
<evidence type="ECO:0000256" key="2">
    <source>
        <dbReference type="SAM" id="Phobius"/>
    </source>
</evidence>
<feature type="compositionally biased region" description="Low complexity" evidence="1">
    <location>
        <begin position="70"/>
        <end position="88"/>
    </location>
</feature>